<evidence type="ECO:0000313" key="1">
    <source>
        <dbReference type="EMBL" id="PNI99521.1"/>
    </source>
</evidence>
<gene>
    <name evidence="1" type="ORF">CK820_G0013798</name>
</gene>
<dbReference type="EMBL" id="NBAG03000017">
    <property type="protein sequence ID" value="PNI99521.1"/>
    <property type="molecule type" value="Genomic_DNA"/>
</dbReference>
<organism evidence="1 2">
    <name type="scientific">Pan troglodytes</name>
    <name type="common">Chimpanzee</name>
    <dbReference type="NCBI Taxonomy" id="9598"/>
    <lineage>
        <taxon>Eukaryota</taxon>
        <taxon>Metazoa</taxon>
        <taxon>Chordata</taxon>
        <taxon>Craniata</taxon>
        <taxon>Vertebrata</taxon>
        <taxon>Euteleostomi</taxon>
        <taxon>Mammalia</taxon>
        <taxon>Eutheria</taxon>
        <taxon>Euarchontoglires</taxon>
        <taxon>Primates</taxon>
        <taxon>Haplorrhini</taxon>
        <taxon>Catarrhini</taxon>
        <taxon>Hominidae</taxon>
        <taxon>Pan</taxon>
    </lineage>
</organism>
<proteinExistence type="predicted"/>
<sequence length="69" mass="7851">MSLRRHIGNPEYLMKRIPQNPRYQHIKSRLDTGRTVPVFPPSLVSSATKTLSSFISTHLTPNCNCDPPF</sequence>
<comment type="caution">
    <text evidence="1">The sequence shown here is derived from an EMBL/GenBank/DDBJ whole genome shotgun (WGS) entry which is preliminary data.</text>
</comment>
<reference evidence="1 2" key="1">
    <citation type="submission" date="2017-12" db="EMBL/GenBank/DDBJ databases">
        <title>High-resolution comparative analysis of great ape genomes.</title>
        <authorList>
            <person name="Pollen A."/>
            <person name="Hastie A."/>
            <person name="Hormozdiari F."/>
            <person name="Dougherty M."/>
            <person name="Liu R."/>
            <person name="Chaisson M."/>
            <person name="Hoppe E."/>
            <person name="Hill C."/>
            <person name="Pang A."/>
            <person name="Hillier L."/>
            <person name="Baker C."/>
            <person name="Armstrong J."/>
            <person name="Shendure J."/>
            <person name="Paten B."/>
            <person name="Wilson R."/>
            <person name="Chao H."/>
            <person name="Schneider V."/>
            <person name="Ventura M."/>
            <person name="Kronenberg Z."/>
            <person name="Murali S."/>
            <person name="Gordon D."/>
            <person name="Cantsilieris S."/>
            <person name="Munson K."/>
            <person name="Nelson B."/>
            <person name="Raja A."/>
            <person name="Underwood J."/>
            <person name="Diekhans M."/>
            <person name="Fiddes I."/>
            <person name="Haussler D."/>
            <person name="Eichler E."/>
        </authorList>
    </citation>
    <scope>NUCLEOTIDE SEQUENCE [LARGE SCALE GENOMIC DNA]</scope>
    <source>
        <strain evidence="1">Yerkes chimp pedigree #C0471</strain>
    </source>
</reference>
<dbReference type="AlphaFoldDB" id="A0A2J8QTD0"/>
<accession>A0A2J8QTD0</accession>
<name>A0A2J8QTD0_PANTR</name>
<evidence type="ECO:0000313" key="2">
    <source>
        <dbReference type="Proteomes" id="UP000236370"/>
    </source>
</evidence>
<protein>
    <submittedName>
        <fullName evidence="1">CEP41 isoform 12</fullName>
    </submittedName>
</protein>
<dbReference type="Proteomes" id="UP000236370">
    <property type="component" value="Unassembled WGS sequence"/>
</dbReference>